<dbReference type="EMBL" id="NVCO01000007">
    <property type="protein sequence ID" value="PFT50914.1"/>
    <property type="molecule type" value="Genomic_DNA"/>
</dbReference>
<comment type="caution">
    <text evidence="1">The sequence shown here is derived from an EMBL/GenBank/DDBJ whole genome shotgun (WGS) entry which is preliminary data.</text>
</comment>
<evidence type="ECO:0000313" key="2">
    <source>
        <dbReference type="Proteomes" id="UP000226106"/>
    </source>
</evidence>
<dbReference type="RefSeq" id="WP_098640186.1">
    <property type="nucleotide sequence ID" value="NZ_NVCO01000007.1"/>
</dbReference>
<reference evidence="1 2" key="1">
    <citation type="submission" date="2017-09" db="EMBL/GenBank/DDBJ databases">
        <title>Large-scale bioinformatics analysis of Bacillus genomes uncovers conserved roles of natural products in bacterial physiology.</title>
        <authorList>
            <consortium name="Agbiome Team Llc"/>
            <person name="Bleich R.M."/>
            <person name="Grubbs K.J."/>
            <person name="Santa Maria K.C."/>
            <person name="Allen S.E."/>
            <person name="Farag S."/>
            <person name="Shank E.A."/>
            <person name="Bowers A."/>
        </authorList>
    </citation>
    <scope>NUCLEOTIDE SEQUENCE [LARGE SCALE GENOMIC DNA]</scope>
    <source>
        <strain evidence="1 2">AFS065400</strain>
    </source>
</reference>
<organism evidence="1 2">
    <name type="scientific">Bacillus thuringiensis</name>
    <dbReference type="NCBI Taxonomy" id="1428"/>
    <lineage>
        <taxon>Bacteria</taxon>
        <taxon>Bacillati</taxon>
        <taxon>Bacillota</taxon>
        <taxon>Bacilli</taxon>
        <taxon>Bacillales</taxon>
        <taxon>Bacillaceae</taxon>
        <taxon>Bacillus</taxon>
        <taxon>Bacillus cereus group</taxon>
    </lineage>
</organism>
<gene>
    <name evidence="1" type="ORF">COK72_02575</name>
</gene>
<dbReference type="AlphaFoldDB" id="A0A9X7ASG2"/>
<accession>A0A9X7ASG2</accession>
<proteinExistence type="predicted"/>
<dbReference type="Proteomes" id="UP000226106">
    <property type="component" value="Unassembled WGS sequence"/>
</dbReference>
<sequence length="297" mass="32089">MTRETSMPAQKIELFTYDEKKNVYKPLTEGGAIPVVVKGGSVGGGGGTASTGEVTIKNDKLVVQLADKSLETKVTNDSLNVNVLNPVRTVESKVTNTSLDVKVLNPTETVNANITNKTMDVNVLNPTKALDANITNKSVDVKVLNPTTETTIKNKTLDVNVAPSKRKVVSLFGGKLELPSAENPEMDTGHVTDFIDVDNYNQLALTSMLSGKGMAGGELLPHEIQQFNTRLDAYLEWSHDGVNIHGITYPMGGAPDDASVKANGKYLDILSKYVRVRVKGSHGGDWKPILDLRMVLK</sequence>
<evidence type="ECO:0000313" key="1">
    <source>
        <dbReference type="EMBL" id="PFT50914.1"/>
    </source>
</evidence>
<name>A0A9X7ASG2_BACTU</name>
<protein>
    <submittedName>
        <fullName evidence="1">Uncharacterized protein</fullName>
    </submittedName>
</protein>